<keyword evidence="8" id="KW-1185">Reference proteome</keyword>
<dbReference type="EMBL" id="NCKV01002823">
    <property type="protein sequence ID" value="RWS26360.1"/>
    <property type="molecule type" value="Genomic_DNA"/>
</dbReference>
<dbReference type="PANTHER" id="PTHR10943">
    <property type="entry name" value="26S PROTEASOME NON-ATPASE REGULATORY SUBUNIT"/>
    <property type="match status" value="1"/>
</dbReference>
<feature type="region of interest" description="Disordered" evidence="5">
    <location>
        <begin position="32"/>
        <end position="84"/>
    </location>
</feature>
<keyword evidence="3" id="KW-0677">Repeat</keyword>
<organism evidence="7 8">
    <name type="scientific">Leptotrombidium deliense</name>
    <dbReference type="NCBI Taxonomy" id="299467"/>
    <lineage>
        <taxon>Eukaryota</taxon>
        <taxon>Metazoa</taxon>
        <taxon>Ecdysozoa</taxon>
        <taxon>Arthropoda</taxon>
        <taxon>Chelicerata</taxon>
        <taxon>Arachnida</taxon>
        <taxon>Acari</taxon>
        <taxon>Acariformes</taxon>
        <taxon>Trombidiformes</taxon>
        <taxon>Prostigmata</taxon>
        <taxon>Anystina</taxon>
        <taxon>Parasitengona</taxon>
        <taxon>Trombiculoidea</taxon>
        <taxon>Trombiculidae</taxon>
        <taxon>Leptotrombidium</taxon>
    </lineage>
</organism>
<dbReference type="GO" id="GO:0008540">
    <property type="term" value="C:proteasome regulatory particle, base subcomplex"/>
    <property type="evidence" value="ECO:0007669"/>
    <property type="project" value="TreeGrafter"/>
</dbReference>
<dbReference type="GO" id="GO:0043161">
    <property type="term" value="P:proteasome-mediated ubiquitin-dependent protein catabolic process"/>
    <property type="evidence" value="ECO:0007669"/>
    <property type="project" value="TreeGrafter"/>
</dbReference>
<reference evidence="7 8" key="1">
    <citation type="journal article" date="2018" name="Gigascience">
        <title>Genomes of trombidid mites reveal novel predicted allergens and laterally-transferred genes associated with secondary metabolism.</title>
        <authorList>
            <person name="Dong X."/>
            <person name="Chaisiri K."/>
            <person name="Xia D."/>
            <person name="Armstrong S.D."/>
            <person name="Fang Y."/>
            <person name="Donnelly M.J."/>
            <person name="Kadowaki T."/>
            <person name="McGarry J.W."/>
            <person name="Darby A.C."/>
            <person name="Makepeace B.L."/>
        </authorList>
    </citation>
    <scope>NUCLEOTIDE SEQUENCE [LARGE SCALE GENOMIC DNA]</scope>
    <source>
        <strain evidence="7">UoL-UT</strain>
    </source>
</reference>
<dbReference type="OrthoDB" id="261572at2759"/>
<evidence type="ECO:0000313" key="8">
    <source>
        <dbReference type="Proteomes" id="UP000288716"/>
    </source>
</evidence>
<evidence type="ECO:0000256" key="5">
    <source>
        <dbReference type="SAM" id="MobiDB-lite"/>
    </source>
</evidence>
<evidence type="ECO:0000313" key="7">
    <source>
        <dbReference type="EMBL" id="RWS26360.1"/>
    </source>
</evidence>
<dbReference type="Pfam" id="PF01851">
    <property type="entry name" value="PC_rep"/>
    <property type="match status" value="1"/>
</dbReference>
<dbReference type="Gene3D" id="1.25.10.10">
    <property type="entry name" value="Leucine-rich Repeat Variant"/>
    <property type="match status" value="1"/>
</dbReference>
<dbReference type="VEuPathDB" id="VectorBase:LDEU005680"/>
<dbReference type="STRING" id="299467.A0A443SFS2"/>
<dbReference type="Pfam" id="PF18004">
    <property type="entry name" value="RPN2_C"/>
    <property type="match status" value="1"/>
</dbReference>
<evidence type="ECO:0000256" key="2">
    <source>
        <dbReference type="ARBA" id="ARBA00014929"/>
    </source>
</evidence>
<gene>
    <name evidence="7" type="ORF">B4U80_00827</name>
</gene>
<feature type="domain" description="26S proteasome regulatory subunit RPN2 C-terminal" evidence="6">
    <location>
        <begin position="556"/>
        <end position="599"/>
    </location>
</feature>
<evidence type="ECO:0000256" key="4">
    <source>
        <dbReference type="ARBA" id="ARBA00022942"/>
    </source>
</evidence>
<proteinExistence type="inferred from homology"/>
<accession>A0A443SFS2</accession>
<dbReference type="SUPFAM" id="SSF48371">
    <property type="entry name" value="ARM repeat"/>
    <property type="match status" value="1"/>
</dbReference>
<dbReference type="GO" id="GO:0005634">
    <property type="term" value="C:nucleus"/>
    <property type="evidence" value="ECO:0007669"/>
    <property type="project" value="TreeGrafter"/>
</dbReference>
<dbReference type="InterPro" id="IPR011989">
    <property type="entry name" value="ARM-like"/>
</dbReference>
<keyword evidence="4 7" id="KW-0647">Proteasome</keyword>
<dbReference type="InterPro" id="IPR040623">
    <property type="entry name" value="RPN2_C"/>
</dbReference>
<evidence type="ECO:0000256" key="1">
    <source>
        <dbReference type="ARBA" id="ARBA00006308"/>
    </source>
</evidence>
<name>A0A443SFS2_9ACAR</name>
<sequence>MSYQIAFDLYESATQQFLGRVLQSLKQTAPLPSLVGPEVKSESEAKETDDKTMEVDAASPSDTTSDGSSIQSSSVSKDSLDEKQKERQNRIEKLAIILSGEPTIELELQFLIRNNHTDPLILKQTKEAVRNSVCHTATVIANSIMSCSTTCDQFLRDNLEWLARAVNWAKFTATSSIGVIHKGHEKQALNLMKAYLPNEPSSGPHGYTEGWGGLYSLGLIHANHGAHITDYLLKKLNSNFDPIRHGGCLGLGLAAMGTHRPDVYEQLKANLYQDEAVTGEAAGIAMGLVMLGSNSEQVIKDMIHYSQETQHEKILRGLAIGISFLMFSRLEEADSLIESLCRDKDPLMRRSGMHTIAMAYCGTGNNKAIRRLLHIAVSDVNDDVRRAAVEAIGFLLFRTPEQCPSVVSLLSESYNPHVRYGAAMALGICCAGSGNKEAIALLEPMTNDPVNYVRQGALIASALILIQQTEALCPKVKEFRQLYQKVISDKHDDVMAKFGAILAQGIIDAGGRNVTVSLLSRTGHINVAAVVGMLVFTQFWYWFPLSHFISLAFRPTCIIALNSDLKMPKMEFKSNAKPSLYAYPAALEEKKSKEPEKMQEGSRYTPLKDLSIGGIIMMSDSKKSDPEELVQPVIAGGPKMEDDKEPDPPEPFTYTDDTV</sequence>
<dbReference type="Proteomes" id="UP000288716">
    <property type="component" value="Unassembled WGS sequence"/>
</dbReference>
<feature type="compositionally biased region" description="Basic and acidic residues" evidence="5">
    <location>
        <begin position="39"/>
        <end position="54"/>
    </location>
</feature>
<dbReference type="InterPro" id="IPR002015">
    <property type="entry name" value="Proteasome/cyclosome_rpt"/>
</dbReference>
<comment type="similarity">
    <text evidence="1">Belongs to the proteasome subunit S1 family.</text>
</comment>
<dbReference type="Pfam" id="PF13646">
    <property type="entry name" value="HEAT_2"/>
    <property type="match status" value="1"/>
</dbReference>
<protein>
    <recommendedName>
        <fullName evidence="2">26S proteasome non-ATPase regulatory subunit 1</fullName>
    </recommendedName>
</protein>
<dbReference type="GO" id="GO:0034515">
    <property type="term" value="C:proteasome storage granule"/>
    <property type="evidence" value="ECO:0007669"/>
    <property type="project" value="TreeGrafter"/>
</dbReference>
<dbReference type="PANTHER" id="PTHR10943:SF2">
    <property type="entry name" value="26S PROTEASOME NON-ATPASE REGULATORY SUBUNIT 1"/>
    <property type="match status" value="1"/>
</dbReference>
<dbReference type="InterPro" id="IPR016024">
    <property type="entry name" value="ARM-type_fold"/>
</dbReference>
<dbReference type="AlphaFoldDB" id="A0A443SFS2"/>
<evidence type="ECO:0000259" key="6">
    <source>
        <dbReference type="Pfam" id="PF18004"/>
    </source>
</evidence>
<feature type="compositionally biased region" description="Low complexity" evidence="5">
    <location>
        <begin position="61"/>
        <end position="77"/>
    </location>
</feature>
<evidence type="ECO:0000256" key="3">
    <source>
        <dbReference type="ARBA" id="ARBA00022737"/>
    </source>
</evidence>
<feature type="region of interest" description="Disordered" evidence="5">
    <location>
        <begin position="621"/>
        <end position="659"/>
    </location>
</feature>
<dbReference type="FunFam" id="1.25.10.10:FF:000017">
    <property type="entry name" value="26S proteasome non-ATPase regulatory subunit 1"/>
    <property type="match status" value="1"/>
</dbReference>
<comment type="caution">
    <text evidence="7">The sequence shown here is derived from an EMBL/GenBank/DDBJ whole genome shotgun (WGS) entry which is preliminary data.</text>
</comment>